<dbReference type="Pfam" id="PF24668">
    <property type="entry name" value="KH_Vigilin"/>
    <property type="match status" value="1"/>
</dbReference>
<feature type="non-terminal residue" evidence="4">
    <location>
        <position position="113"/>
    </location>
</feature>
<sequence length="113" mass="12576">MQQPVMEEGAAYEPTNCSYDDLFPALPESAPAVQNVINPVGQWNNVKMRVSSSVVTHVFRVPFEERKLDHSEKFGEGESMSTCLNIMRDTGAHIEISSSKDQSLTFLITGKQN</sequence>
<name>A0A146LE48_LYGHE</name>
<dbReference type="EMBL" id="GDHC01013342">
    <property type="protein sequence ID" value="JAQ05287.1"/>
    <property type="molecule type" value="Transcribed_RNA"/>
</dbReference>
<evidence type="ECO:0000256" key="2">
    <source>
        <dbReference type="ARBA" id="ARBA00022884"/>
    </source>
</evidence>
<dbReference type="InterPro" id="IPR057778">
    <property type="entry name" value="KH_Vigilin_N"/>
</dbReference>
<accession>A0A146LE48</accession>
<feature type="domain" description="Vigilin N-terminal KH" evidence="3">
    <location>
        <begin position="64"/>
        <end position="112"/>
    </location>
</feature>
<evidence type="ECO:0000256" key="1">
    <source>
        <dbReference type="ARBA" id="ARBA00022737"/>
    </source>
</evidence>
<keyword evidence="2" id="KW-0694">RNA-binding</keyword>
<evidence type="ECO:0000259" key="3">
    <source>
        <dbReference type="Pfam" id="PF24668"/>
    </source>
</evidence>
<keyword evidence="1" id="KW-0677">Repeat</keyword>
<organism evidence="4">
    <name type="scientific">Lygus hesperus</name>
    <name type="common">Western plant bug</name>
    <dbReference type="NCBI Taxonomy" id="30085"/>
    <lineage>
        <taxon>Eukaryota</taxon>
        <taxon>Metazoa</taxon>
        <taxon>Ecdysozoa</taxon>
        <taxon>Arthropoda</taxon>
        <taxon>Hexapoda</taxon>
        <taxon>Insecta</taxon>
        <taxon>Pterygota</taxon>
        <taxon>Neoptera</taxon>
        <taxon>Paraneoptera</taxon>
        <taxon>Hemiptera</taxon>
        <taxon>Heteroptera</taxon>
        <taxon>Panheteroptera</taxon>
        <taxon>Cimicomorpha</taxon>
        <taxon>Miridae</taxon>
        <taxon>Mirini</taxon>
        <taxon>Lygus</taxon>
    </lineage>
</organism>
<dbReference type="CDD" id="cd22405">
    <property type="entry name" value="KH-I_Vigilin_rpt1"/>
    <property type="match status" value="1"/>
</dbReference>
<evidence type="ECO:0000313" key="4">
    <source>
        <dbReference type="EMBL" id="JAQ05287.1"/>
    </source>
</evidence>
<gene>
    <name evidence="4" type="primary">Hdlbp_1</name>
    <name evidence="4" type="ORF">g.12114</name>
</gene>
<reference evidence="4" key="1">
    <citation type="journal article" date="2016" name="Gigascience">
        <title>De novo construction of an expanded transcriptome assembly for the western tarnished plant bug, Lygus hesperus.</title>
        <authorList>
            <person name="Tassone E.E."/>
            <person name="Geib S.M."/>
            <person name="Hall B."/>
            <person name="Fabrick J.A."/>
            <person name="Brent C.S."/>
            <person name="Hull J.J."/>
        </authorList>
    </citation>
    <scope>NUCLEOTIDE SEQUENCE</scope>
</reference>
<protein>
    <submittedName>
        <fullName evidence="4">Vigilin</fullName>
    </submittedName>
</protein>
<dbReference type="AlphaFoldDB" id="A0A146LE48"/>
<proteinExistence type="predicted"/>